<proteinExistence type="predicted"/>
<dbReference type="EMBL" id="LSMT01000043">
    <property type="protein sequence ID" value="PFX30929.1"/>
    <property type="molecule type" value="Genomic_DNA"/>
</dbReference>
<evidence type="ECO:0000313" key="3">
    <source>
        <dbReference type="EMBL" id="PFX30929.1"/>
    </source>
</evidence>
<protein>
    <recommendedName>
        <fullName evidence="2">MADF domain-containing protein</fullName>
    </recommendedName>
</protein>
<organism evidence="3 4">
    <name type="scientific">Stylophora pistillata</name>
    <name type="common">Smooth cauliflower coral</name>
    <dbReference type="NCBI Taxonomy" id="50429"/>
    <lineage>
        <taxon>Eukaryota</taxon>
        <taxon>Metazoa</taxon>
        <taxon>Cnidaria</taxon>
        <taxon>Anthozoa</taxon>
        <taxon>Hexacorallia</taxon>
        <taxon>Scleractinia</taxon>
        <taxon>Astrocoeniina</taxon>
        <taxon>Pocilloporidae</taxon>
        <taxon>Stylophora</taxon>
    </lineage>
</organism>
<gene>
    <name evidence="3" type="ORF">AWC38_SpisGene4284</name>
</gene>
<dbReference type="Pfam" id="PF10545">
    <property type="entry name" value="MADF_DNA_bdg"/>
    <property type="match status" value="1"/>
</dbReference>
<evidence type="ECO:0000256" key="1">
    <source>
        <dbReference type="SAM" id="MobiDB-lite"/>
    </source>
</evidence>
<feature type="compositionally biased region" description="Basic and acidic residues" evidence="1">
    <location>
        <begin position="23"/>
        <end position="36"/>
    </location>
</feature>
<dbReference type="SMART" id="SM00595">
    <property type="entry name" value="MADF"/>
    <property type="match status" value="1"/>
</dbReference>
<dbReference type="InterPro" id="IPR006578">
    <property type="entry name" value="MADF-dom"/>
</dbReference>
<feature type="compositionally biased region" description="Acidic residues" evidence="1">
    <location>
        <begin position="1"/>
        <end position="12"/>
    </location>
</feature>
<dbReference type="PROSITE" id="PS51029">
    <property type="entry name" value="MADF"/>
    <property type="match status" value="1"/>
</dbReference>
<feature type="region of interest" description="Disordered" evidence="1">
    <location>
        <begin position="1"/>
        <end position="36"/>
    </location>
</feature>
<evidence type="ECO:0000259" key="2">
    <source>
        <dbReference type="PROSITE" id="PS51029"/>
    </source>
</evidence>
<reference evidence="4" key="1">
    <citation type="journal article" date="2017" name="bioRxiv">
        <title>Comparative analysis of the genomes of Stylophora pistillata and Acropora digitifera provides evidence for extensive differences between species of corals.</title>
        <authorList>
            <person name="Voolstra C.R."/>
            <person name="Li Y."/>
            <person name="Liew Y.J."/>
            <person name="Baumgarten S."/>
            <person name="Zoccola D."/>
            <person name="Flot J.-F."/>
            <person name="Tambutte S."/>
            <person name="Allemand D."/>
            <person name="Aranda M."/>
        </authorList>
    </citation>
    <scope>NUCLEOTIDE SEQUENCE [LARGE SCALE GENOMIC DNA]</scope>
</reference>
<feature type="domain" description="MADF" evidence="2">
    <location>
        <begin position="41"/>
        <end position="129"/>
    </location>
</feature>
<dbReference type="PANTHER" id="PTHR21505">
    <property type="entry name" value="MADF DOMAIN-CONTAINING PROTEIN-RELATED"/>
    <property type="match status" value="1"/>
</dbReference>
<dbReference type="OrthoDB" id="5978065at2759"/>
<sequence>MKDYDTPDDFEVEINTATRKRKAPEADKTKNPKWKSGEIETHIDELEKRSCLWDVFGKDYHNREEREIAYTELEDIFKHTKQDIKAKIASLRTQLGREIAKTNSWKSGKATSEKYKPFVEQNRMDVEANVEAVCSGL</sequence>
<keyword evidence="4" id="KW-1185">Reference proteome</keyword>
<dbReference type="AlphaFoldDB" id="A0A2B4SP71"/>
<dbReference type="Proteomes" id="UP000225706">
    <property type="component" value="Unassembled WGS sequence"/>
</dbReference>
<evidence type="ECO:0000313" key="4">
    <source>
        <dbReference type="Proteomes" id="UP000225706"/>
    </source>
</evidence>
<comment type="caution">
    <text evidence="3">The sequence shown here is derived from an EMBL/GenBank/DDBJ whole genome shotgun (WGS) entry which is preliminary data.</text>
</comment>
<accession>A0A2B4SP71</accession>
<name>A0A2B4SP71_STYPI</name>
<dbReference type="PANTHER" id="PTHR21505:SF12">
    <property type="entry name" value="MADF DOMAIN-CONTAINING PROTEIN-RELATED"/>
    <property type="match status" value="1"/>
</dbReference>